<proteinExistence type="predicted"/>
<reference evidence="1 2" key="1">
    <citation type="journal article" date="2018" name="Genome Biol. Evol.">
        <title>Multiple Roots of Fruiting Body Formation in Amoebozoa.</title>
        <authorList>
            <person name="Hillmann F."/>
            <person name="Forbes G."/>
            <person name="Novohradska S."/>
            <person name="Ferling I."/>
            <person name="Riege K."/>
            <person name="Groth M."/>
            <person name="Westermann M."/>
            <person name="Marz M."/>
            <person name="Spaller T."/>
            <person name="Winckler T."/>
            <person name="Schaap P."/>
            <person name="Glockner G."/>
        </authorList>
    </citation>
    <scope>NUCLEOTIDE SEQUENCE [LARGE SCALE GENOMIC DNA]</scope>
    <source>
        <strain evidence="1 2">Jena</strain>
    </source>
</reference>
<dbReference type="Proteomes" id="UP000241769">
    <property type="component" value="Unassembled WGS sequence"/>
</dbReference>
<gene>
    <name evidence="1" type="ORF">PROFUN_09179</name>
</gene>
<dbReference type="EMBL" id="MDYQ01000364">
    <property type="protein sequence ID" value="PRP75755.1"/>
    <property type="molecule type" value="Genomic_DNA"/>
</dbReference>
<dbReference type="AlphaFoldDB" id="A0A2P6MVM6"/>
<evidence type="ECO:0000313" key="2">
    <source>
        <dbReference type="Proteomes" id="UP000241769"/>
    </source>
</evidence>
<keyword evidence="2" id="KW-1185">Reference proteome</keyword>
<accession>A0A2P6MVM6</accession>
<name>A0A2P6MVM6_9EUKA</name>
<evidence type="ECO:0000313" key="1">
    <source>
        <dbReference type="EMBL" id="PRP75755.1"/>
    </source>
</evidence>
<dbReference type="InParanoid" id="A0A2P6MVM6"/>
<organism evidence="1 2">
    <name type="scientific">Planoprotostelium fungivorum</name>
    <dbReference type="NCBI Taxonomy" id="1890364"/>
    <lineage>
        <taxon>Eukaryota</taxon>
        <taxon>Amoebozoa</taxon>
        <taxon>Evosea</taxon>
        <taxon>Variosea</taxon>
        <taxon>Cavosteliida</taxon>
        <taxon>Cavosteliaceae</taxon>
        <taxon>Planoprotostelium</taxon>
    </lineage>
</organism>
<comment type="caution">
    <text evidence="1">The sequence shown here is derived from an EMBL/GenBank/DDBJ whole genome shotgun (WGS) entry which is preliminary data.</text>
</comment>
<protein>
    <submittedName>
        <fullName evidence="1">Uncharacterized protein</fullName>
    </submittedName>
</protein>
<sequence length="111" mass="12392">MTGATWIYSTRNGIPLLTPVRGSCLIHGDKCHSFYIPFDPRQGVMYVIGLFAKEEVRNLFSPISIVESASDIDPIIILRNIFGQTSTKSFATQSNVVRLRLNALEDHLVVI</sequence>